<sequence length="144" mass="15548">MSGAKEPFYALSFKFRKVLVPIDGSEYSLLALDFALDMAQRYGSKIVVLHVHSKGASEEKMAEAIMERARKRASKFSSPVEYKVRAYDPSESSLASEIVKEALEGGYDAVVMGARGTSISEEVQIGSTALAVVTGVPATIVLVR</sequence>
<dbReference type="PANTHER" id="PTHR46268:SF25">
    <property type="entry name" value="USPA DOMAIN PROTEIN"/>
    <property type="match status" value="1"/>
</dbReference>
<dbReference type="PRINTS" id="PR01438">
    <property type="entry name" value="UNVRSLSTRESS"/>
</dbReference>
<comment type="similarity">
    <text evidence="1">Belongs to the universal stress protein A family.</text>
</comment>
<dbReference type="Pfam" id="PF00582">
    <property type="entry name" value="Usp"/>
    <property type="match status" value="1"/>
</dbReference>
<dbReference type="CDD" id="cd00293">
    <property type="entry name" value="USP-like"/>
    <property type="match status" value="1"/>
</dbReference>
<evidence type="ECO:0000256" key="1">
    <source>
        <dbReference type="ARBA" id="ARBA00008791"/>
    </source>
</evidence>
<dbReference type="AlphaFoldDB" id="A0A7J3ZN67"/>
<evidence type="ECO:0000313" key="3">
    <source>
        <dbReference type="EMBL" id="HHQ80890.1"/>
    </source>
</evidence>
<reference evidence="3" key="1">
    <citation type="journal article" date="2020" name="mSystems">
        <title>Genome- and Community-Level Interaction Insights into Carbon Utilization and Element Cycling Functions of Hydrothermarchaeota in Hydrothermal Sediment.</title>
        <authorList>
            <person name="Zhou Z."/>
            <person name="Liu Y."/>
            <person name="Xu W."/>
            <person name="Pan J."/>
            <person name="Luo Z.H."/>
            <person name="Li M."/>
        </authorList>
    </citation>
    <scope>NUCLEOTIDE SEQUENCE [LARGE SCALE GENOMIC DNA]</scope>
    <source>
        <strain evidence="3">SpSt-1116</strain>
    </source>
</reference>
<dbReference type="PANTHER" id="PTHR46268">
    <property type="entry name" value="STRESS RESPONSE PROTEIN NHAX"/>
    <property type="match status" value="1"/>
</dbReference>
<feature type="domain" description="UspA" evidence="2">
    <location>
        <begin position="15"/>
        <end position="144"/>
    </location>
</feature>
<protein>
    <submittedName>
        <fullName evidence="3">Universal stress protein</fullName>
    </submittedName>
</protein>
<dbReference type="InterPro" id="IPR006016">
    <property type="entry name" value="UspA"/>
</dbReference>
<proteinExistence type="inferred from homology"/>
<name>A0A7J3ZN67_9CREN</name>
<dbReference type="EMBL" id="DRZC01000076">
    <property type="protein sequence ID" value="HHQ80890.1"/>
    <property type="molecule type" value="Genomic_DNA"/>
</dbReference>
<dbReference type="SUPFAM" id="SSF52402">
    <property type="entry name" value="Adenine nucleotide alpha hydrolases-like"/>
    <property type="match status" value="1"/>
</dbReference>
<gene>
    <name evidence="3" type="ORF">ENM78_05525</name>
</gene>
<accession>A0A7J3ZN67</accession>
<organism evidence="3">
    <name type="scientific">Fervidicoccus fontis</name>
    <dbReference type="NCBI Taxonomy" id="683846"/>
    <lineage>
        <taxon>Archaea</taxon>
        <taxon>Thermoproteota</taxon>
        <taxon>Thermoprotei</taxon>
        <taxon>Fervidicoccales</taxon>
        <taxon>Fervidicoccaceae</taxon>
        <taxon>Fervidicoccus</taxon>
    </lineage>
</organism>
<comment type="caution">
    <text evidence="3">The sequence shown here is derived from an EMBL/GenBank/DDBJ whole genome shotgun (WGS) entry which is preliminary data.</text>
</comment>
<dbReference type="Gene3D" id="3.40.50.620">
    <property type="entry name" value="HUPs"/>
    <property type="match status" value="1"/>
</dbReference>
<dbReference type="InterPro" id="IPR014729">
    <property type="entry name" value="Rossmann-like_a/b/a_fold"/>
</dbReference>
<evidence type="ECO:0000259" key="2">
    <source>
        <dbReference type="Pfam" id="PF00582"/>
    </source>
</evidence>
<dbReference type="InterPro" id="IPR006015">
    <property type="entry name" value="Universal_stress_UspA"/>
</dbReference>